<dbReference type="Proteomes" id="UP000823775">
    <property type="component" value="Unassembled WGS sequence"/>
</dbReference>
<sequence>HIEFYRIETVRAILSLYQIEALWAILESYQIEVVRAHKCSSYRSEVMRAILSYPNKGKYDNANPNEGMEAPGGGPTDSTSDSISIGSLSPTWGPITPNLESYLTAVNGNTTCPLNISSTPPNDIFTPYLLDACSNNDCEESL</sequence>
<protein>
    <submittedName>
        <fullName evidence="2">Uncharacterized protein</fullName>
    </submittedName>
</protein>
<evidence type="ECO:0000313" key="2">
    <source>
        <dbReference type="EMBL" id="MCD7469962.1"/>
    </source>
</evidence>
<accession>A0ABS8TEV5</accession>
<reference evidence="2 3" key="1">
    <citation type="journal article" date="2021" name="BMC Genomics">
        <title>Datura genome reveals duplications of psychoactive alkaloid biosynthetic genes and high mutation rate following tissue culture.</title>
        <authorList>
            <person name="Rajewski A."/>
            <person name="Carter-House D."/>
            <person name="Stajich J."/>
            <person name="Litt A."/>
        </authorList>
    </citation>
    <scope>NUCLEOTIDE SEQUENCE [LARGE SCALE GENOMIC DNA]</scope>
    <source>
        <strain evidence="2">AR-01</strain>
    </source>
</reference>
<proteinExistence type="predicted"/>
<dbReference type="EMBL" id="JACEIK010001511">
    <property type="protein sequence ID" value="MCD7469962.1"/>
    <property type="molecule type" value="Genomic_DNA"/>
</dbReference>
<evidence type="ECO:0000313" key="3">
    <source>
        <dbReference type="Proteomes" id="UP000823775"/>
    </source>
</evidence>
<feature type="non-terminal residue" evidence="2">
    <location>
        <position position="1"/>
    </location>
</feature>
<organism evidence="2 3">
    <name type="scientific">Datura stramonium</name>
    <name type="common">Jimsonweed</name>
    <name type="synonym">Common thornapple</name>
    <dbReference type="NCBI Taxonomy" id="4076"/>
    <lineage>
        <taxon>Eukaryota</taxon>
        <taxon>Viridiplantae</taxon>
        <taxon>Streptophyta</taxon>
        <taxon>Embryophyta</taxon>
        <taxon>Tracheophyta</taxon>
        <taxon>Spermatophyta</taxon>
        <taxon>Magnoliopsida</taxon>
        <taxon>eudicotyledons</taxon>
        <taxon>Gunneridae</taxon>
        <taxon>Pentapetalae</taxon>
        <taxon>asterids</taxon>
        <taxon>lamiids</taxon>
        <taxon>Solanales</taxon>
        <taxon>Solanaceae</taxon>
        <taxon>Solanoideae</taxon>
        <taxon>Datureae</taxon>
        <taxon>Datura</taxon>
    </lineage>
</organism>
<gene>
    <name evidence="2" type="ORF">HAX54_009457</name>
</gene>
<name>A0ABS8TEV5_DATST</name>
<keyword evidence="3" id="KW-1185">Reference proteome</keyword>
<evidence type="ECO:0000256" key="1">
    <source>
        <dbReference type="SAM" id="MobiDB-lite"/>
    </source>
</evidence>
<feature type="region of interest" description="Disordered" evidence="1">
    <location>
        <begin position="57"/>
        <end position="83"/>
    </location>
</feature>
<comment type="caution">
    <text evidence="2">The sequence shown here is derived from an EMBL/GenBank/DDBJ whole genome shotgun (WGS) entry which is preliminary data.</text>
</comment>